<sequence length="199" mass="20331">MSYRLAPTAQVAESATVGEGSAVWDLAQLREDVVLGPGCIVGRGAYVGTGVQVGANCKIQNHALIYEPARLGDGVFVGPAVVFTNDTHPRAVNPDGSLKSAHDWEPVGVVVEDGAAIGARAVCVAPVTIGAWAMVAAGAVVTKDVPAHALVAGVPARVIGWVSKAGQRLEEGVDGTFRDPGSGQHYTLVDGELNEKGSA</sequence>
<dbReference type="Pfam" id="PF14602">
    <property type="entry name" value="Hexapep_2"/>
    <property type="match status" value="2"/>
</dbReference>
<protein>
    <submittedName>
        <fullName evidence="1">Acyltransferase</fullName>
    </submittedName>
</protein>
<keyword evidence="2" id="KW-1185">Reference proteome</keyword>
<keyword evidence="1" id="KW-0808">Transferase</keyword>
<dbReference type="SUPFAM" id="SSF51161">
    <property type="entry name" value="Trimeric LpxA-like enzymes"/>
    <property type="match status" value="1"/>
</dbReference>
<dbReference type="Gene3D" id="2.160.10.10">
    <property type="entry name" value="Hexapeptide repeat proteins"/>
    <property type="match status" value="1"/>
</dbReference>
<accession>A0ABN2XT36</accession>
<keyword evidence="1" id="KW-0012">Acyltransferase</keyword>
<dbReference type="Proteomes" id="UP001500575">
    <property type="component" value="Unassembled WGS sequence"/>
</dbReference>
<evidence type="ECO:0000313" key="1">
    <source>
        <dbReference type="EMBL" id="GAA2115272.1"/>
    </source>
</evidence>
<proteinExistence type="predicted"/>
<reference evidence="1 2" key="1">
    <citation type="journal article" date="2019" name="Int. J. Syst. Evol. Microbiol.">
        <title>The Global Catalogue of Microorganisms (GCM) 10K type strain sequencing project: providing services to taxonomists for standard genome sequencing and annotation.</title>
        <authorList>
            <consortium name="The Broad Institute Genomics Platform"/>
            <consortium name="The Broad Institute Genome Sequencing Center for Infectious Disease"/>
            <person name="Wu L."/>
            <person name="Ma J."/>
        </authorList>
    </citation>
    <scope>NUCLEOTIDE SEQUENCE [LARGE SCALE GENOMIC DNA]</scope>
    <source>
        <strain evidence="1 2">JCM 16021</strain>
    </source>
</reference>
<dbReference type="CDD" id="cd03358">
    <property type="entry name" value="LbH_WxcM_N_like"/>
    <property type="match status" value="1"/>
</dbReference>
<organism evidence="1 2">
    <name type="scientific">Nocardioides bigeumensis</name>
    <dbReference type="NCBI Taxonomy" id="433657"/>
    <lineage>
        <taxon>Bacteria</taxon>
        <taxon>Bacillati</taxon>
        <taxon>Actinomycetota</taxon>
        <taxon>Actinomycetes</taxon>
        <taxon>Propionibacteriales</taxon>
        <taxon>Nocardioidaceae</taxon>
        <taxon>Nocardioides</taxon>
    </lineage>
</organism>
<gene>
    <name evidence="1" type="ORF">GCM10009843_04470</name>
</gene>
<dbReference type="GO" id="GO:0016746">
    <property type="term" value="F:acyltransferase activity"/>
    <property type="evidence" value="ECO:0007669"/>
    <property type="project" value="UniProtKB-KW"/>
</dbReference>
<dbReference type="EMBL" id="BAAAQQ010000002">
    <property type="protein sequence ID" value="GAA2115272.1"/>
    <property type="molecule type" value="Genomic_DNA"/>
</dbReference>
<comment type="caution">
    <text evidence="1">The sequence shown here is derived from an EMBL/GenBank/DDBJ whole genome shotgun (WGS) entry which is preliminary data.</text>
</comment>
<name>A0ABN2XT36_9ACTN</name>
<dbReference type="PANTHER" id="PTHR43300">
    <property type="entry name" value="ACETYLTRANSFERASE"/>
    <property type="match status" value="1"/>
</dbReference>
<dbReference type="PANTHER" id="PTHR43300:SF4">
    <property type="entry name" value="ACYL-[ACYL-CARRIER-PROTEIN]--UDP-N-ACETYLGLUCOSAMINE O-ACYLTRANSFERASE"/>
    <property type="match status" value="1"/>
</dbReference>
<evidence type="ECO:0000313" key="2">
    <source>
        <dbReference type="Proteomes" id="UP001500575"/>
    </source>
</evidence>
<dbReference type="InterPro" id="IPR050179">
    <property type="entry name" value="Trans_hexapeptide_repeat"/>
</dbReference>
<dbReference type="RefSeq" id="WP_344301975.1">
    <property type="nucleotide sequence ID" value="NZ_BAAAQQ010000002.1"/>
</dbReference>
<dbReference type="InterPro" id="IPR011004">
    <property type="entry name" value="Trimer_LpxA-like_sf"/>
</dbReference>
<dbReference type="InterPro" id="IPR001451">
    <property type="entry name" value="Hexapep"/>
</dbReference>